<dbReference type="SUPFAM" id="SSF52540">
    <property type="entry name" value="P-loop containing nucleoside triphosphate hydrolases"/>
    <property type="match status" value="1"/>
</dbReference>
<dbReference type="Proteomes" id="UP000694845">
    <property type="component" value="Unplaced"/>
</dbReference>
<sequence length="1073" mass="121738">MQPALSEVKLRRLASNLGSEWKALATHLGIRRDEVDRFQADHRGTEEQIFQMLMIWWQRWKHQNDDDDKDCLRLLQVNLVKISRSDLAESLSEPMECLKNWNTGVCCAAFVQYYKDMMGVVPLLPWLPSDVSKINYIYMKPTLIEKKQKAKGMIERDIGSYEDMLCLECDDGQPVRFILLYGIAGSGKTTIVSKIATDWALKKSGSPLSKFSLLISLSMRELKRTPNLSEAIFDQILAKDTEIRGSCLRHYLNSHANEVLVVLDGADEIDKEGSELPTEGDIMDIISNKILRGCTVIVTTRPHMVDKLCKLNPSFTRIEINGFRESEISEYIHRFFHGEAQQRATDLYLYLAASESLHNLAKIPMMLLLICLVWSEGQKLPETLTELFTEAVFFIMKRYFLATGKLSTCDEDEFLQNELKDLVQALGRIALEGLMLSGQKLIFEPSDFGNPAVVEKACKVGILSQERMRSKLRTVQCVTFIHKTFQEAIAGFYWATLVESNRDLFDHYFRLIPDDWKSSTLEYVFRFCCGANAKAAKHLLAHVVSSFSWDSPRVLRFDDYKNVSILDSDIGMRLYNSIYTQTNLCLLMHLEAQNREFHSLMNPVFKNGLSFDLKCSTDIRLAFAFLIECASVGRHSFLTLLKKINIESIDKDSACVVARILRHSVIATDVELEFHSAPFPKNKNVNSDWQFSMGDALGSMQSLKTLSLYCRPFPVNLDLSPMFRCFAQSTTVKLECFALQGCEVDPRCLKQFFGNQDKLFQLGLSSRSLVHLKNNDHFWIGVFEGLQTQSLRVLEISFSKHTGTRTVHLHQSCPDLQVLRLVDDGLHQEDLLQICALIQKAPPLQEIDLSGSKIREAFPSLAKQLPKLIHLEVLKLNDTGLLSDQVIFLANEVLPALSNLRVLSLSRSYHHFAESISPDSLLSVVRWSCNSSSLKELGMKGCVMHLPHRNEPQAEDTGNEVLAIGTMHSSTTRLCSLEILDLHRNYLGQFTPQLIKLLRRMPALRILDMNSMGLTDSDAVHLAEVLPNCQRLQELKLEGNDDSLGEVGVKALQNVMRKLPGMKNLYMNVLVEL</sequence>
<dbReference type="SUPFAM" id="SSF47986">
    <property type="entry name" value="DEATH domain"/>
    <property type="match status" value="1"/>
</dbReference>
<dbReference type="InterPro" id="IPR011029">
    <property type="entry name" value="DEATH-like_dom_sf"/>
</dbReference>
<dbReference type="GO" id="GO:0005524">
    <property type="term" value="F:ATP binding"/>
    <property type="evidence" value="ECO:0007669"/>
    <property type="project" value="UniProtKB-KW"/>
</dbReference>
<dbReference type="CDD" id="cd01670">
    <property type="entry name" value="Death"/>
    <property type="match status" value="1"/>
</dbReference>
<dbReference type="PANTHER" id="PTHR46312:SF2">
    <property type="entry name" value="NUCLEOTIDE-BINDING OLIGOMERIZATION DOMAIN-CONTAINING PROTEIN 2-LIKE"/>
    <property type="match status" value="1"/>
</dbReference>
<keyword evidence="5" id="KW-1185">Reference proteome</keyword>
<dbReference type="Gene3D" id="3.80.10.10">
    <property type="entry name" value="Ribonuclease Inhibitor"/>
    <property type="match status" value="2"/>
</dbReference>
<evidence type="ECO:0000256" key="2">
    <source>
        <dbReference type="ARBA" id="ARBA00022840"/>
    </source>
</evidence>
<dbReference type="Gene3D" id="1.10.533.10">
    <property type="entry name" value="Death Domain, Fas"/>
    <property type="match status" value="1"/>
</dbReference>
<feature type="domain" description="Death" evidence="3">
    <location>
        <begin position="6"/>
        <end position="95"/>
    </location>
</feature>
<dbReference type="PROSITE" id="PS50837">
    <property type="entry name" value="NACHT"/>
    <property type="match status" value="1"/>
</dbReference>
<evidence type="ECO:0000313" key="5">
    <source>
        <dbReference type="Proteomes" id="UP000694845"/>
    </source>
</evidence>
<evidence type="ECO:0000256" key="1">
    <source>
        <dbReference type="ARBA" id="ARBA00022741"/>
    </source>
</evidence>
<protein>
    <submittedName>
        <fullName evidence="6">Protein NLRC5-like</fullName>
    </submittedName>
</protein>
<proteinExistence type="predicted"/>
<keyword evidence="1" id="KW-0547">Nucleotide-binding</keyword>
<dbReference type="SMART" id="SM00368">
    <property type="entry name" value="LRR_RI"/>
    <property type="match status" value="3"/>
</dbReference>
<dbReference type="KEGG" id="aplc:110980485"/>
<dbReference type="OrthoDB" id="1394818at2759"/>
<dbReference type="InterPro" id="IPR027417">
    <property type="entry name" value="P-loop_NTPase"/>
</dbReference>
<dbReference type="GO" id="GO:0007165">
    <property type="term" value="P:signal transduction"/>
    <property type="evidence" value="ECO:0007669"/>
    <property type="project" value="InterPro"/>
</dbReference>
<organism evidence="5 6">
    <name type="scientific">Acanthaster planci</name>
    <name type="common">Crown-of-thorns starfish</name>
    <dbReference type="NCBI Taxonomy" id="133434"/>
    <lineage>
        <taxon>Eukaryota</taxon>
        <taxon>Metazoa</taxon>
        <taxon>Echinodermata</taxon>
        <taxon>Eleutherozoa</taxon>
        <taxon>Asterozoa</taxon>
        <taxon>Asteroidea</taxon>
        <taxon>Valvatacea</taxon>
        <taxon>Valvatida</taxon>
        <taxon>Acanthasteridae</taxon>
        <taxon>Acanthaster</taxon>
    </lineage>
</organism>
<accession>A0A8B7YN42</accession>
<evidence type="ECO:0000313" key="6">
    <source>
        <dbReference type="RefSeq" id="XP_022092886.1"/>
    </source>
</evidence>
<dbReference type="InterPro" id="IPR032675">
    <property type="entry name" value="LRR_dom_sf"/>
</dbReference>
<dbReference type="AlphaFoldDB" id="A0A8B7YN42"/>
<dbReference type="PANTHER" id="PTHR46312">
    <property type="entry name" value="NACHT DOMAIN-CONTAINING PROTEIN"/>
    <property type="match status" value="1"/>
</dbReference>
<dbReference type="InterPro" id="IPR007111">
    <property type="entry name" value="NACHT_NTPase"/>
</dbReference>
<dbReference type="Pfam" id="PF00531">
    <property type="entry name" value="Death"/>
    <property type="match status" value="1"/>
</dbReference>
<dbReference type="RefSeq" id="XP_022092886.1">
    <property type="nucleotide sequence ID" value="XM_022237194.1"/>
</dbReference>
<dbReference type="OMA" id="HYLNSHA"/>
<dbReference type="Pfam" id="PF05729">
    <property type="entry name" value="NACHT"/>
    <property type="match status" value="1"/>
</dbReference>
<feature type="domain" description="NACHT" evidence="4">
    <location>
        <begin position="176"/>
        <end position="376"/>
    </location>
</feature>
<gene>
    <name evidence="6" type="primary">LOC110980485</name>
</gene>
<dbReference type="InterPro" id="IPR000488">
    <property type="entry name" value="Death_dom"/>
</dbReference>
<evidence type="ECO:0000259" key="3">
    <source>
        <dbReference type="PROSITE" id="PS50017"/>
    </source>
</evidence>
<dbReference type="PROSITE" id="PS50017">
    <property type="entry name" value="DEATH_DOMAIN"/>
    <property type="match status" value="1"/>
</dbReference>
<dbReference type="InterPro" id="IPR003593">
    <property type="entry name" value="AAA+_ATPase"/>
</dbReference>
<dbReference type="GeneID" id="110980485"/>
<dbReference type="Gene3D" id="3.40.50.300">
    <property type="entry name" value="P-loop containing nucleotide triphosphate hydrolases"/>
    <property type="match status" value="1"/>
</dbReference>
<dbReference type="SUPFAM" id="SSF52047">
    <property type="entry name" value="RNI-like"/>
    <property type="match status" value="1"/>
</dbReference>
<evidence type="ECO:0000259" key="4">
    <source>
        <dbReference type="PROSITE" id="PS50837"/>
    </source>
</evidence>
<reference evidence="6" key="1">
    <citation type="submission" date="2025-08" db="UniProtKB">
        <authorList>
            <consortium name="RefSeq"/>
        </authorList>
    </citation>
    <scope>IDENTIFICATION</scope>
</reference>
<keyword evidence="2" id="KW-0067">ATP-binding</keyword>
<name>A0A8B7YN42_ACAPL</name>
<dbReference type="SMART" id="SM00382">
    <property type="entry name" value="AAA"/>
    <property type="match status" value="1"/>
</dbReference>
<dbReference type="SMART" id="SM00005">
    <property type="entry name" value="DEATH"/>
    <property type="match status" value="1"/>
</dbReference>